<evidence type="ECO:0000313" key="1">
    <source>
        <dbReference type="EMBL" id="JAD26864.1"/>
    </source>
</evidence>
<dbReference type="AlphaFoldDB" id="A0A0A8YJS7"/>
<reference evidence="1" key="1">
    <citation type="submission" date="2014-09" db="EMBL/GenBank/DDBJ databases">
        <authorList>
            <person name="Magalhaes I.L.F."/>
            <person name="Oliveira U."/>
            <person name="Santos F.R."/>
            <person name="Vidigal T.H.D.A."/>
            <person name="Brescovit A.D."/>
            <person name="Santos A.J."/>
        </authorList>
    </citation>
    <scope>NUCLEOTIDE SEQUENCE</scope>
    <source>
        <tissue evidence="1">Shoot tissue taken approximately 20 cm above the soil surface</tissue>
    </source>
</reference>
<protein>
    <submittedName>
        <fullName evidence="1">Uncharacterized protein</fullName>
    </submittedName>
</protein>
<name>A0A0A8YJS7_ARUDO</name>
<accession>A0A0A8YJS7</accession>
<sequence>MAGSEAMWRENTEDDDVKDDIWVPPKILFGMHEVVAKFDDVDAT</sequence>
<reference evidence="1" key="2">
    <citation type="journal article" date="2015" name="Data Brief">
        <title>Shoot transcriptome of the giant reed, Arundo donax.</title>
        <authorList>
            <person name="Barrero R.A."/>
            <person name="Guerrero F.D."/>
            <person name="Moolhuijzen P."/>
            <person name="Goolsby J.A."/>
            <person name="Tidwell J."/>
            <person name="Bellgard S.E."/>
            <person name="Bellgard M.I."/>
        </authorList>
    </citation>
    <scope>NUCLEOTIDE SEQUENCE</scope>
    <source>
        <tissue evidence="1">Shoot tissue taken approximately 20 cm above the soil surface</tissue>
    </source>
</reference>
<dbReference type="EMBL" id="GBRH01271031">
    <property type="protein sequence ID" value="JAD26864.1"/>
    <property type="molecule type" value="Transcribed_RNA"/>
</dbReference>
<organism evidence="1">
    <name type="scientific">Arundo donax</name>
    <name type="common">Giant reed</name>
    <name type="synonym">Donax arundinaceus</name>
    <dbReference type="NCBI Taxonomy" id="35708"/>
    <lineage>
        <taxon>Eukaryota</taxon>
        <taxon>Viridiplantae</taxon>
        <taxon>Streptophyta</taxon>
        <taxon>Embryophyta</taxon>
        <taxon>Tracheophyta</taxon>
        <taxon>Spermatophyta</taxon>
        <taxon>Magnoliopsida</taxon>
        <taxon>Liliopsida</taxon>
        <taxon>Poales</taxon>
        <taxon>Poaceae</taxon>
        <taxon>PACMAD clade</taxon>
        <taxon>Arundinoideae</taxon>
        <taxon>Arundineae</taxon>
        <taxon>Arundo</taxon>
    </lineage>
</organism>
<proteinExistence type="predicted"/>